<dbReference type="eggNOG" id="COG4533">
    <property type="taxonomic scope" value="Bacteria"/>
</dbReference>
<gene>
    <name evidence="3" type="ordered locus">Rahaq_3344</name>
</gene>
<dbReference type="EMBL" id="CP002505">
    <property type="protein sequence ID" value="ADW74938.1"/>
    <property type="molecule type" value="Genomic_DNA"/>
</dbReference>
<feature type="domain" description="Transcriptional regulator SgrR N-terminal HTH" evidence="2">
    <location>
        <begin position="7"/>
        <end position="119"/>
    </location>
</feature>
<dbReference type="Pfam" id="PF12793">
    <property type="entry name" value="SgrR_N"/>
    <property type="match status" value="1"/>
</dbReference>
<dbReference type="InterPro" id="IPR000914">
    <property type="entry name" value="SBP_5_dom"/>
</dbReference>
<reference evidence="4" key="1">
    <citation type="submission" date="2011-01" db="EMBL/GenBank/DDBJ databases">
        <title>Complete sequence of chromosome of Rahnella sp. Y9602.</title>
        <authorList>
            <consortium name="US DOE Joint Genome Institute"/>
            <person name="Lucas S."/>
            <person name="Copeland A."/>
            <person name="Lapidus A."/>
            <person name="Cheng J.-F."/>
            <person name="Goodwin L."/>
            <person name="Pitluck S."/>
            <person name="Lu M."/>
            <person name="Detter J.C."/>
            <person name="Han C."/>
            <person name="Tapia R."/>
            <person name="Land M."/>
            <person name="Hauser L."/>
            <person name="Kyrpides N."/>
            <person name="Ivanova N."/>
            <person name="Ovchinnikova G."/>
            <person name="Pagani I."/>
            <person name="Sobecky P.A."/>
            <person name="Martinez R.J."/>
            <person name="Woyke T."/>
        </authorList>
    </citation>
    <scope>NUCLEOTIDE SEQUENCE [LARGE SCALE GENOMIC DNA]</scope>
    <source>
        <strain evidence="4">Y9602</strain>
    </source>
</reference>
<accession>A0A0H3FFX6</accession>
<dbReference type="PANTHER" id="PTHR30290:SF19">
    <property type="entry name" value="ABC TRANSPORTER PERIPLASMIC BINDING PROTEIN"/>
    <property type="match status" value="1"/>
</dbReference>
<dbReference type="InterPro" id="IPR025370">
    <property type="entry name" value="SgrR_HTH_N"/>
</dbReference>
<organism evidence="3 4">
    <name type="scientific">Rahnella sp. (strain Y9602)</name>
    <dbReference type="NCBI Taxonomy" id="2703885"/>
    <lineage>
        <taxon>Bacteria</taxon>
        <taxon>Pseudomonadati</taxon>
        <taxon>Pseudomonadota</taxon>
        <taxon>Gammaproteobacteria</taxon>
        <taxon>Enterobacterales</taxon>
        <taxon>Yersiniaceae</taxon>
        <taxon>Rahnella</taxon>
    </lineage>
</organism>
<evidence type="ECO:0000313" key="3">
    <source>
        <dbReference type="EMBL" id="ADW74938.1"/>
    </source>
</evidence>
<dbReference type="KEGG" id="rah:Rahaq_3344"/>
<reference evidence="3 4" key="2">
    <citation type="journal article" date="2012" name="J. Bacteriol.">
        <title>Complete Genome Sequence of Rahnella sp. Strain Y9602, a Gammaproteobacterium Isolate from Metal- and Radionuclide-Contaminated Soil.</title>
        <authorList>
            <person name="Martinez R.J."/>
            <person name="Bruce D."/>
            <person name="Detter C."/>
            <person name="Goodwin L.A."/>
            <person name="Han J."/>
            <person name="Han C.S."/>
            <person name="Held B."/>
            <person name="Land M.L."/>
            <person name="Mikhailova N."/>
            <person name="Nolan M."/>
            <person name="Pennacchio L."/>
            <person name="Pitluck S."/>
            <person name="Tapia R."/>
            <person name="Woyke T."/>
            <person name="Sobecky P.A."/>
        </authorList>
    </citation>
    <scope>NUCLEOTIDE SEQUENCE [LARGE SCALE GENOMIC DNA]</scope>
    <source>
        <strain evidence="3 4">Y9602</strain>
    </source>
</reference>
<proteinExistence type="predicted"/>
<dbReference type="SUPFAM" id="SSF53850">
    <property type="entry name" value="Periplasmic binding protein-like II"/>
    <property type="match status" value="1"/>
</dbReference>
<protein>
    <submittedName>
        <fullName evidence="3">Extracellular solute-binding protein family 5</fullName>
    </submittedName>
</protein>
<dbReference type="Proteomes" id="UP000007257">
    <property type="component" value="Chromosome"/>
</dbReference>
<dbReference type="OrthoDB" id="5894719at2"/>
<feature type="domain" description="Solute-binding protein family 5" evidence="1">
    <location>
        <begin position="165"/>
        <end position="361"/>
    </location>
</feature>
<evidence type="ECO:0000313" key="4">
    <source>
        <dbReference type="Proteomes" id="UP000007257"/>
    </source>
</evidence>
<evidence type="ECO:0000259" key="2">
    <source>
        <dbReference type="Pfam" id="PF12793"/>
    </source>
</evidence>
<dbReference type="AlphaFoldDB" id="A0A0H3FFX6"/>
<dbReference type="PANTHER" id="PTHR30290">
    <property type="entry name" value="PERIPLASMIC BINDING COMPONENT OF ABC TRANSPORTER"/>
    <property type="match status" value="1"/>
</dbReference>
<dbReference type="HOGENOM" id="CLU_017028_12_2_6"/>
<dbReference type="RefSeq" id="WP_013576632.1">
    <property type="nucleotide sequence ID" value="NC_015061.1"/>
</dbReference>
<dbReference type="Pfam" id="PF00496">
    <property type="entry name" value="SBP_bac_5"/>
    <property type="match status" value="1"/>
</dbReference>
<name>A0A0H3FFX6_RAHSY</name>
<dbReference type="Gene3D" id="3.40.190.10">
    <property type="entry name" value="Periplasmic binding protein-like II"/>
    <property type="match status" value="1"/>
</dbReference>
<dbReference type="InterPro" id="IPR039424">
    <property type="entry name" value="SBP_5"/>
</dbReference>
<dbReference type="GO" id="GO:1904680">
    <property type="term" value="F:peptide transmembrane transporter activity"/>
    <property type="evidence" value="ECO:0007669"/>
    <property type="project" value="TreeGrafter"/>
</dbReference>
<evidence type="ECO:0000259" key="1">
    <source>
        <dbReference type="Pfam" id="PF00496"/>
    </source>
</evidence>
<dbReference type="GO" id="GO:0015833">
    <property type="term" value="P:peptide transport"/>
    <property type="evidence" value="ECO:0007669"/>
    <property type="project" value="TreeGrafter"/>
</dbReference>
<sequence>MRLQNRLNQFQRLYLKTGQVPVQFTVAELAEIFCCSERHTRTLLKHFQDAGWIDWQSQAGRGKRASLCCLKTPEELRGACLQELLKNGEHSAALQLSQLDPSHLNALLAPHLGGQWQEDAPTLRIPYYRPLQPLDPLTLTGRAEQHLAHTIHAGLTRFIPGNSAPRPDLAHHWQISNNGKTWQFFLRSQLFWHNGEPLKTAQLMARFEQLQNSPRSKHNLACVSKLSQPHALCLQFDLDKPDYWLAHRFADLNCLLSHPDNPHIGAGPFRLTTFSPELIRLEQHTLYALQHPYLAAIEFWITPQLFAQKSNVSCQHPVRIILGEQDELSRVKPVRRSTSLGFCYIAANLKRGVLNEAQARKIVRLIQRSGMLDNLPIDHDLVKASKEMLPGWPIPLHDDADVPLPEKLTLLFHPPVEFELVAQALKEKLAEEDCALEVKYHAGRLWEDDALLGWADLLLGDRLIGESPDASLENWLQQDPLWPGILREKDYVCQQQRLAAIQQIPLENHRSDELRDHLFQWMQSAIVTPLFNYQYQVSAPPRISGVQLTAWGWFDFCQAWVPPPLPTESA</sequence>